<dbReference type="Pfam" id="PF14492">
    <property type="entry name" value="EFG_III"/>
    <property type="match status" value="1"/>
</dbReference>
<dbReference type="PRINTS" id="PR00315">
    <property type="entry name" value="ELONGATNFCT"/>
</dbReference>
<dbReference type="SMART" id="SM00838">
    <property type="entry name" value="EFG_C"/>
    <property type="match status" value="1"/>
</dbReference>
<dbReference type="InterPro" id="IPR035647">
    <property type="entry name" value="EFG_III/V"/>
</dbReference>
<reference evidence="7" key="1">
    <citation type="submission" date="2006-10" db="EMBL/GenBank/DDBJ databases">
        <authorList>
            <person name="Amadeo P."/>
            <person name="Zhao Q."/>
            <person name="Wortman J."/>
            <person name="Fraser-Liggett C."/>
            <person name="Carlton J."/>
        </authorList>
    </citation>
    <scope>NUCLEOTIDE SEQUENCE</scope>
    <source>
        <strain evidence="7">G3</strain>
    </source>
</reference>
<dbReference type="KEGG" id="tva:4768299"/>
<dbReference type="SUPFAM" id="SSF54980">
    <property type="entry name" value="EF-G C-terminal domain-like"/>
    <property type="match status" value="2"/>
</dbReference>
<dbReference type="SUPFAM" id="SSF54211">
    <property type="entry name" value="Ribosomal protein S5 domain 2-like"/>
    <property type="match status" value="1"/>
</dbReference>
<dbReference type="PROSITE" id="PS51722">
    <property type="entry name" value="G_TR_2"/>
    <property type="match status" value="1"/>
</dbReference>
<dbReference type="Gene3D" id="3.30.70.240">
    <property type="match status" value="1"/>
</dbReference>
<organism evidence="7 8">
    <name type="scientific">Trichomonas vaginalis (strain ATCC PRA-98 / G3)</name>
    <dbReference type="NCBI Taxonomy" id="412133"/>
    <lineage>
        <taxon>Eukaryota</taxon>
        <taxon>Metamonada</taxon>
        <taxon>Parabasalia</taxon>
        <taxon>Trichomonadida</taxon>
        <taxon>Trichomonadidae</taxon>
        <taxon>Trichomonas</taxon>
    </lineage>
</organism>
<dbReference type="GO" id="GO:0005829">
    <property type="term" value="C:cytosol"/>
    <property type="evidence" value="ECO:0000318"/>
    <property type="project" value="GO_Central"/>
</dbReference>
<proteinExistence type="predicted"/>
<dbReference type="InterPro" id="IPR005225">
    <property type="entry name" value="Small_GTP-bd"/>
</dbReference>
<dbReference type="PANTHER" id="PTHR42908:SF3">
    <property type="entry name" value="ELONGATION FACTOR-LIKE GTPASE 1"/>
    <property type="match status" value="1"/>
</dbReference>
<dbReference type="GO" id="GO:0003924">
    <property type="term" value="F:GTPase activity"/>
    <property type="evidence" value="ECO:0000318"/>
    <property type="project" value="GO_Central"/>
</dbReference>
<dbReference type="EMBL" id="DS113339">
    <property type="protein sequence ID" value="EAY10365.1"/>
    <property type="molecule type" value="Genomic_DNA"/>
</dbReference>
<dbReference type="OrthoDB" id="364892at2759"/>
<dbReference type="SMR" id="A2EAD8"/>
<dbReference type="Pfam" id="PF00009">
    <property type="entry name" value="GTP_EFTU"/>
    <property type="match status" value="1"/>
</dbReference>
<evidence type="ECO:0000256" key="2">
    <source>
        <dbReference type="ARBA" id="ARBA00022741"/>
    </source>
</evidence>
<protein>
    <recommendedName>
        <fullName evidence="5">Elongation factor-like 1</fullName>
    </recommendedName>
</protein>
<dbReference type="InParanoid" id="A2EAD8"/>
<dbReference type="GO" id="GO:0043022">
    <property type="term" value="F:ribosome binding"/>
    <property type="evidence" value="ECO:0000318"/>
    <property type="project" value="GO_Central"/>
</dbReference>
<dbReference type="OMA" id="FARCDIQ"/>
<dbReference type="GO" id="GO:0042256">
    <property type="term" value="P:cytosolic ribosome assembly"/>
    <property type="evidence" value="ECO:0000318"/>
    <property type="project" value="GO_Central"/>
</dbReference>
<evidence type="ECO:0000313" key="8">
    <source>
        <dbReference type="Proteomes" id="UP000001542"/>
    </source>
</evidence>
<keyword evidence="8" id="KW-1185">Reference proteome</keyword>
<dbReference type="FunFam" id="3.30.70.870:FF:000002">
    <property type="entry name" value="Translation elongation factor 2"/>
    <property type="match status" value="1"/>
</dbReference>
<keyword evidence="2" id="KW-0547">Nucleotide-binding</keyword>
<dbReference type="InterPro" id="IPR027417">
    <property type="entry name" value="P-loop_NTPase"/>
</dbReference>
<dbReference type="FunCoup" id="A2EAD8">
    <property type="interactions" value="461"/>
</dbReference>
<evidence type="ECO:0000256" key="1">
    <source>
        <dbReference type="ARBA" id="ARBA00022517"/>
    </source>
</evidence>
<keyword evidence="1" id="KW-0690">Ribosome biogenesis</keyword>
<reference evidence="7" key="2">
    <citation type="journal article" date="2007" name="Science">
        <title>Draft genome sequence of the sexually transmitted pathogen Trichomonas vaginalis.</title>
        <authorList>
            <person name="Carlton J.M."/>
            <person name="Hirt R.P."/>
            <person name="Silva J.C."/>
            <person name="Delcher A.L."/>
            <person name="Schatz M."/>
            <person name="Zhao Q."/>
            <person name="Wortman J.R."/>
            <person name="Bidwell S.L."/>
            <person name="Alsmark U.C.M."/>
            <person name="Besteiro S."/>
            <person name="Sicheritz-Ponten T."/>
            <person name="Noel C.J."/>
            <person name="Dacks J.B."/>
            <person name="Foster P.G."/>
            <person name="Simillion C."/>
            <person name="Van de Peer Y."/>
            <person name="Miranda-Saavedra D."/>
            <person name="Barton G.J."/>
            <person name="Westrop G.D."/>
            <person name="Mueller S."/>
            <person name="Dessi D."/>
            <person name="Fiori P.L."/>
            <person name="Ren Q."/>
            <person name="Paulsen I."/>
            <person name="Zhang H."/>
            <person name="Bastida-Corcuera F.D."/>
            <person name="Simoes-Barbosa A."/>
            <person name="Brown M.T."/>
            <person name="Hayes R.D."/>
            <person name="Mukherjee M."/>
            <person name="Okumura C.Y."/>
            <person name="Schneider R."/>
            <person name="Smith A.J."/>
            <person name="Vanacova S."/>
            <person name="Villalvazo M."/>
            <person name="Haas B.J."/>
            <person name="Pertea M."/>
            <person name="Feldblyum T.V."/>
            <person name="Utterback T.R."/>
            <person name="Shu C.L."/>
            <person name="Osoegawa K."/>
            <person name="de Jong P.J."/>
            <person name="Hrdy I."/>
            <person name="Horvathova L."/>
            <person name="Zubacova Z."/>
            <person name="Dolezal P."/>
            <person name="Malik S.B."/>
            <person name="Logsdon J.M. Jr."/>
            <person name="Henze K."/>
            <person name="Gupta A."/>
            <person name="Wang C.C."/>
            <person name="Dunne R.L."/>
            <person name="Upcroft J.A."/>
            <person name="Upcroft P."/>
            <person name="White O."/>
            <person name="Salzberg S.L."/>
            <person name="Tang P."/>
            <person name="Chiu C.-H."/>
            <person name="Lee Y.-S."/>
            <person name="Embley T.M."/>
            <person name="Coombs G.H."/>
            <person name="Mottram J.C."/>
            <person name="Tachezy J."/>
            <person name="Fraser-Liggett C.M."/>
            <person name="Johnson P.J."/>
        </authorList>
    </citation>
    <scope>NUCLEOTIDE SEQUENCE [LARGE SCALE GENOMIC DNA]</scope>
    <source>
        <strain evidence="7">G3</strain>
    </source>
</reference>
<dbReference type="eggNOG" id="KOG0469">
    <property type="taxonomic scope" value="Eukaryota"/>
</dbReference>
<dbReference type="STRING" id="5722.A2EAD8"/>
<evidence type="ECO:0000256" key="4">
    <source>
        <dbReference type="ARBA" id="ARBA00023134"/>
    </source>
</evidence>
<dbReference type="VEuPathDB" id="TrichDB:TVAG_109490"/>
<dbReference type="InterPro" id="IPR041095">
    <property type="entry name" value="EFG_II"/>
</dbReference>
<dbReference type="SUPFAM" id="SSF52540">
    <property type="entry name" value="P-loop containing nucleoside triphosphate hydrolases"/>
    <property type="match status" value="1"/>
</dbReference>
<dbReference type="CDD" id="cd04096">
    <property type="entry name" value="eEF2_snRNP_like_C"/>
    <property type="match status" value="1"/>
</dbReference>
<evidence type="ECO:0000256" key="3">
    <source>
        <dbReference type="ARBA" id="ARBA00022801"/>
    </source>
</evidence>
<evidence type="ECO:0000256" key="5">
    <source>
        <dbReference type="ARBA" id="ARBA00081809"/>
    </source>
</evidence>
<keyword evidence="7" id="KW-0648">Protein biosynthesis</keyword>
<dbReference type="AlphaFoldDB" id="A2EAD8"/>
<dbReference type="VEuPathDB" id="TrichDB:TVAGG3_0924370"/>
<dbReference type="SUPFAM" id="SSF50447">
    <property type="entry name" value="Translation proteins"/>
    <property type="match status" value="1"/>
</dbReference>
<keyword evidence="4" id="KW-0342">GTP-binding</keyword>
<evidence type="ECO:0000313" key="7">
    <source>
        <dbReference type="EMBL" id="EAY10365.1"/>
    </source>
</evidence>
<keyword evidence="7" id="KW-0251">Elongation factor</keyword>
<dbReference type="Gene3D" id="2.40.30.10">
    <property type="entry name" value="Translation factors"/>
    <property type="match status" value="1"/>
</dbReference>
<keyword evidence="3" id="KW-0378">Hydrolase</keyword>
<dbReference type="Gene3D" id="3.40.50.300">
    <property type="entry name" value="P-loop containing nucleotide triphosphate hydrolases"/>
    <property type="match status" value="1"/>
</dbReference>
<gene>
    <name evidence="7" type="ORF">TVAG_109490</name>
</gene>
<dbReference type="GO" id="GO:0003746">
    <property type="term" value="F:translation elongation factor activity"/>
    <property type="evidence" value="ECO:0007669"/>
    <property type="project" value="UniProtKB-KW"/>
</dbReference>
<dbReference type="InterPro" id="IPR004161">
    <property type="entry name" value="EFTu-like_2"/>
</dbReference>
<feature type="domain" description="Tr-type G" evidence="6">
    <location>
        <begin position="17"/>
        <end position="220"/>
    </location>
</feature>
<dbReference type="FunFam" id="3.30.70.240:FF:000006">
    <property type="entry name" value="Elongation factor like GTPase 1"/>
    <property type="match status" value="1"/>
</dbReference>
<dbReference type="GO" id="GO:1990904">
    <property type="term" value="C:ribonucleoprotein complex"/>
    <property type="evidence" value="ECO:0000318"/>
    <property type="project" value="GO_Central"/>
</dbReference>
<dbReference type="PANTHER" id="PTHR42908">
    <property type="entry name" value="TRANSLATION ELONGATION FACTOR-RELATED"/>
    <property type="match status" value="1"/>
</dbReference>
<dbReference type="NCBIfam" id="TIGR00231">
    <property type="entry name" value="small_GTP"/>
    <property type="match status" value="1"/>
</dbReference>
<accession>A2EAD8</accession>
<dbReference type="InterPro" id="IPR009000">
    <property type="entry name" value="Transl_B-barrel_sf"/>
</dbReference>
<dbReference type="InterPro" id="IPR000640">
    <property type="entry name" value="EFG_V-like"/>
</dbReference>
<dbReference type="GO" id="GO:0005525">
    <property type="term" value="F:GTP binding"/>
    <property type="evidence" value="ECO:0007669"/>
    <property type="project" value="UniProtKB-KW"/>
</dbReference>
<dbReference type="Pfam" id="PF03144">
    <property type="entry name" value="GTP_EFTU_D2"/>
    <property type="match status" value="1"/>
</dbReference>
<name>A2EAD8_TRIV3</name>
<dbReference type="Gene3D" id="3.30.70.870">
    <property type="entry name" value="Elongation Factor G (Translational Gtpase), domain 3"/>
    <property type="match status" value="1"/>
</dbReference>
<evidence type="ECO:0000259" key="6">
    <source>
        <dbReference type="PROSITE" id="PS51722"/>
    </source>
</evidence>
<dbReference type="InterPro" id="IPR020568">
    <property type="entry name" value="Ribosomal_Su5_D2-typ_SF"/>
</dbReference>
<dbReference type="RefSeq" id="XP_001322588.1">
    <property type="nucleotide sequence ID" value="XM_001322553.1"/>
</dbReference>
<dbReference type="Proteomes" id="UP000001542">
    <property type="component" value="Unassembled WGS sequence"/>
</dbReference>
<sequence length="835" mass="94424">MFNFSHETVEKVISRPEHTLNFCILAHVDHGKTTLCDHLLSSNSIITKELAGEVRYMDCLQAERERNITMKTSAVSLIYRKENELFYLTVVDSPGHVDFEAEVSNAVRLSDGCLILVDAVEGVCVQTELVLRCAFNNNLKPILVINKVDRLFTELDLSPEDAELHLEQLLQEINAATLQEDPPFDPSIGNVVFVSCIGKWGFAVPDISSQFADKLGVTPEKAAELFWGLKYWDPKTKHITKRKPTPQSKTFFQQMLLTPIWKAYQEKCDITQLAQRLNVQVTARDTPISIISKWIPLSNSLLSTIVKFLPTPASAQPITIPKMCPGLLEEKYQKFFDAAKRVDKNGPMIAFSPKIVHGAMLHFPSESYPFVMYVRVYSGTIRPNDVLYVRHEKEPNVSKVTVKGLYLFMGSDLLEIKTAPAGCVVGIALEEPILKQSTFCHEEDFPLFTTVTHNAQPIVNVSIEAIKIADQASLLKGAELLAKIDPAVKISHEENGQLILHCMGEVHLQFCIDELKQHLAKVEFTTSLPLVPCKETIIDKTNEPKSVTMGRTTIYSSSFKLKQEIVDLLLSKNNWETKQLQQQLKEYLPDLYEKVIACSGSNLLVVSDEYKNLHNSLSAGFRLCVNNGPLCEEPLFGVCFIVEKIEIKQLTLAYLLQDDDDESFVSNSPLQFGESIACAKESFRQAFLQSQPRIMEPLYRCDVQCDYSVVGRAYDILLQHRCEIVEEKTKEGTNSCLITCYLPVIESFGFPNDLRSKTSGKAHPQLSFSHYKMVEDDPFWKPQTEEEIEEYGKDGKEIKPNVSKQIIEIVRKRKGIWTENIEQKADKRATVSRNK</sequence>
<dbReference type="InterPro" id="IPR000795">
    <property type="entry name" value="T_Tr_GTP-bd_dom"/>
</dbReference>
<dbReference type="InterPro" id="IPR014721">
    <property type="entry name" value="Ribsml_uS5_D2-typ_fold_subgr"/>
</dbReference>
<dbReference type="Gene3D" id="3.30.230.10">
    <property type="match status" value="1"/>
</dbReference>
<dbReference type="Pfam" id="PF00679">
    <property type="entry name" value="EFG_C"/>
    <property type="match status" value="1"/>
</dbReference>